<dbReference type="OrthoDB" id="2349272at2759"/>
<feature type="chain" id="PRO_5004547669" evidence="2">
    <location>
        <begin position="20"/>
        <end position="390"/>
    </location>
</feature>
<dbReference type="AlphaFoldDB" id="S8ADE8"/>
<name>S8ADE8_DACHA</name>
<proteinExistence type="predicted"/>
<dbReference type="eggNOG" id="ENOG502SPR5">
    <property type="taxonomic scope" value="Eukaryota"/>
</dbReference>
<reference evidence="4" key="2">
    <citation type="submission" date="2013-04" db="EMBL/GenBank/DDBJ databases">
        <title>Genomic mechanisms accounting for the adaptation to parasitism in nematode-trapping fungi.</title>
        <authorList>
            <person name="Ahren D.G."/>
        </authorList>
    </citation>
    <scope>NUCLEOTIDE SEQUENCE [LARGE SCALE GENOMIC DNA]</scope>
    <source>
        <strain evidence="4">CBS 200.50</strain>
    </source>
</reference>
<evidence type="ECO:0000256" key="2">
    <source>
        <dbReference type="SAM" id="SignalP"/>
    </source>
</evidence>
<feature type="signal peptide" evidence="2">
    <location>
        <begin position="1"/>
        <end position="19"/>
    </location>
</feature>
<evidence type="ECO:0000313" key="3">
    <source>
        <dbReference type="EMBL" id="EPS41030.1"/>
    </source>
</evidence>
<gene>
    <name evidence="3" type="ORF">H072_5082</name>
</gene>
<dbReference type="EMBL" id="AQGS01000264">
    <property type="protein sequence ID" value="EPS41030.1"/>
    <property type="molecule type" value="Genomic_DNA"/>
</dbReference>
<organism evidence="3 4">
    <name type="scientific">Dactylellina haptotyla (strain CBS 200.50)</name>
    <name type="common">Nematode-trapping fungus</name>
    <name type="synonym">Monacrosporium haptotylum</name>
    <dbReference type="NCBI Taxonomy" id="1284197"/>
    <lineage>
        <taxon>Eukaryota</taxon>
        <taxon>Fungi</taxon>
        <taxon>Dikarya</taxon>
        <taxon>Ascomycota</taxon>
        <taxon>Pezizomycotina</taxon>
        <taxon>Orbiliomycetes</taxon>
        <taxon>Orbiliales</taxon>
        <taxon>Orbiliaceae</taxon>
        <taxon>Dactylellina</taxon>
    </lineage>
</organism>
<dbReference type="OMA" id="CATAKHA"/>
<evidence type="ECO:0000256" key="1">
    <source>
        <dbReference type="SAM" id="MobiDB-lite"/>
    </source>
</evidence>
<dbReference type="Proteomes" id="UP000015100">
    <property type="component" value="Unassembled WGS sequence"/>
</dbReference>
<comment type="caution">
    <text evidence="3">The sequence shown here is derived from an EMBL/GenBank/DDBJ whole genome shotgun (WGS) entry which is preliminary data.</text>
</comment>
<keyword evidence="2" id="KW-0732">Signal</keyword>
<evidence type="ECO:0000313" key="4">
    <source>
        <dbReference type="Proteomes" id="UP000015100"/>
    </source>
</evidence>
<reference evidence="3 4" key="1">
    <citation type="journal article" date="2013" name="PLoS Genet.">
        <title>Genomic mechanisms accounting for the adaptation to parasitism in nematode-trapping fungi.</title>
        <authorList>
            <person name="Meerupati T."/>
            <person name="Andersson K.M."/>
            <person name="Friman E."/>
            <person name="Kumar D."/>
            <person name="Tunlid A."/>
            <person name="Ahren D."/>
        </authorList>
    </citation>
    <scope>NUCLEOTIDE SEQUENCE [LARGE SCALE GENOMIC DNA]</scope>
    <source>
        <strain evidence="3 4">CBS 200.50</strain>
    </source>
</reference>
<protein>
    <submittedName>
        <fullName evidence="3">Uncharacterized protein</fullName>
    </submittedName>
</protein>
<dbReference type="STRING" id="1284197.S8ADE8"/>
<sequence>MIPSNKLLALFLAAASINALPVPKAQTPDFHTLETCSGDGTISCSADGSEFYMCNFGKSMPMGKVAAGTTCKGGKIMALDSGAMPPQMPAPTTMASPTSMMEPTMAPKPTSAAPEPVVTQEPEQDTITSTITTIEEAKITSTSTIKVTVTGPPPVDTNVETLPSVTMATSVPAAEPTSQTAAQPTEVPTTGNKLSITEDIILKIAPNSASCANPSPDDLDGCGTAKVATPEIIASFDKYKIETIGEAAALISIMVYESAGFKFNKNVSQKRAGQGTKAMLMPPYIIEYAQTFGSTDSIAPGLTSENISKQTPAIQDDVLALVKGDDKTYGAAAWFYSAHCDDNVKAGLRATPVTVAAWTKYLEVCVGTSVGDRLPGFVTAVTALGGTTPV</sequence>
<keyword evidence="4" id="KW-1185">Reference proteome</keyword>
<accession>S8ADE8</accession>
<dbReference type="HOGENOM" id="CLU_727670_0_0_1"/>
<feature type="region of interest" description="Disordered" evidence="1">
    <location>
        <begin position="100"/>
        <end position="124"/>
    </location>
</feature>